<dbReference type="PANTHER" id="PTHR11319:SF35">
    <property type="entry name" value="OUTER MEMBRANE PROTEIN PMPC-RELATED"/>
    <property type="match status" value="1"/>
</dbReference>
<dbReference type="InterPro" id="IPR006212">
    <property type="entry name" value="Furin_repeat"/>
</dbReference>
<feature type="transmembrane region" description="Helical" evidence="1">
    <location>
        <begin position="2555"/>
        <end position="2573"/>
    </location>
</feature>
<keyword evidence="1" id="KW-1133">Transmembrane helix</keyword>
<dbReference type="Proteomes" id="UP000692954">
    <property type="component" value="Unassembled WGS sequence"/>
</dbReference>
<accession>A0A8S1QDW2</accession>
<feature type="transmembrane region" description="Helical" evidence="1">
    <location>
        <begin position="2666"/>
        <end position="2687"/>
    </location>
</feature>
<dbReference type="OrthoDB" id="300476at2759"/>
<keyword evidence="1" id="KW-0812">Transmembrane</keyword>
<reference evidence="2" key="1">
    <citation type="submission" date="2021-01" db="EMBL/GenBank/DDBJ databases">
        <authorList>
            <consortium name="Genoscope - CEA"/>
            <person name="William W."/>
        </authorList>
    </citation>
    <scope>NUCLEOTIDE SEQUENCE</scope>
</reference>
<feature type="transmembrane region" description="Helical" evidence="1">
    <location>
        <begin position="2605"/>
        <end position="2625"/>
    </location>
</feature>
<gene>
    <name evidence="2" type="ORF">PSON_ATCC_30995.1.T1050010</name>
</gene>
<keyword evidence="1" id="KW-0472">Membrane</keyword>
<feature type="transmembrane region" description="Helical" evidence="1">
    <location>
        <begin position="2814"/>
        <end position="2840"/>
    </location>
</feature>
<dbReference type="SMART" id="SM00261">
    <property type="entry name" value="FU"/>
    <property type="match status" value="2"/>
</dbReference>
<proteinExistence type="predicted"/>
<organism evidence="2 3">
    <name type="scientific">Paramecium sonneborni</name>
    <dbReference type="NCBI Taxonomy" id="65129"/>
    <lineage>
        <taxon>Eukaryota</taxon>
        <taxon>Sar</taxon>
        <taxon>Alveolata</taxon>
        <taxon>Ciliophora</taxon>
        <taxon>Intramacronucleata</taxon>
        <taxon>Oligohymenophorea</taxon>
        <taxon>Peniculida</taxon>
        <taxon>Parameciidae</taxon>
        <taxon>Paramecium</taxon>
    </lineage>
</organism>
<evidence type="ECO:0000313" key="2">
    <source>
        <dbReference type="EMBL" id="CAD8114069.1"/>
    </source>
</evidence>
<feature type="transmembrane region" description="Helical" evidence="1">
    <location>
        <begin position="2860"/>
        <end position="2879"/>
    </location>
</feature>
<dbReference type="PANTHER" id="PTHR11319">
    <property type="entry name" value="G PROTEIN-COUPLED RECEPTOR-RELATED"/>
    <property type="match status" value="1"/>
</dbReference>
<evidence type="ECO:0000256" key="1">
    <source>
        <dbReference type="SAM" id="Phobius"/>
    </source>
</evidence>
<dbReference type="CDD" id="cd00064">
    <property type="entry name" value="FU"/>
    <property type="match status" value="2"/>
</dbReference>
<evidence type="ECO:0000313" key="3">
    <source>
        <dbReference type="Proteomes" id="UP000692954"/>
    </source>
</evidence>
<comment type="caution">
    <text evidence="2">The sequence shown here is derived from an EMBL/GenBank/DDBJ whole genome shotgun (WGS) entry which is preliminary data.</text>
</comment>
<keyword evidence="3" id="KW-1185">Reference proteome</keyword>
<feature type="transmembrane region" description="Helical" evidence="1">
    <location>
        <begin position="2694"/>
        <end position="2711"/>
    </location>
</feature>
<sequence>MLKTKFMMQSNLFVTIQLFLIIQLTFSSFSNYEEAILSSSIEITEQTINFIDSDEKDTYGIGFWSMCIPLKIPRKNSDFEIPFNKDLKEDGELLLLIKDSDTNNNLVVVYKILDYINLKVGHMIQYMNDDSYENFISKFDGLYYEGQWIFHLIMIQPIKGIIMIEVGGQSKNSHIINTKFQQNLKIIQGGRGYINELNLNYFKGLLSKLIFLPNFLYEDNSFENIMIDNTIPQKYEKEQKVQIVKGFQIFNDQKTLYNVIDQYGTKYCLSGWVKYNFNNDDEGRFTFLRMTSFLNYEEKKKLGDELFSINVFYSQINPIETQIIVHTDAYSMPVQLSFQSQYDLTFQGIQNPKYQVVESTKIFENADDFRYLEGLQQWHYVQYEYGRSNIDERMLLQIQFYNQLGLLREKLGNDIFRGSFVNHRFNLFFGGDNLNSKSLQIEVSDFQFQFNYNDDKELQLDCHFNCQTCKGPFENDCTSCDDQLNRYLQTEISMCKCKQGYFDFGEAICTDQFYSSVQIEEIKIQNLNICPLGYFRLPIDDNYYECKQCPQQMTSSSMLCAECYFYSKTWYLKPVCKLDLITIRETQDQAFHQVARNPLKYDLYTIGYDRELNLRLEFEDFCIYSPITNEPCFTFSFIHLGSETQMRCKSNYYIDIWNYQCIKYKKICSLYDSLGGCTTCYAGKYLKNRSCLDCSIGCQTCSDAQICVSCLKFYSLLNNKCQMCSQFCEICQSYYDDYLGQNYFRCIKCIDESKYILTLDGKQCIFNQITNCVYAFQALKEDLTINTIDINYQPQFDESQIVTLCAKCDASFVYVFETNECVKDESIQDCDVGIGYLNENDNSLKSTICLSSSQQKNEVVQFSEHCSTYNNNCQICLQTDAKDIYTCLQCLKGYYVTIPSGICMECPKELSCKTCYSQHSILKDRWKISIRAFYRKYIEANGYHQYTIFGQSQNANDSEVICSTCINGFKLHDNKCIQYCSETCVECVFQNNNYLCNKCQYEQRGRKLTLINNECIECPENCALCRLRTNQEIQQINPLFNNTKYQKYTYQCLKSYDDQQYYYDEDFGLFIECKQDDQGQGCYKQLIISLNLYGEAWKYLEDLSSLQDDQSKSKFLKENIELTTLISYNSSFQEFENDEFYSMANSKLIKSIIIKITNKDKIEDYIYRGGYLKQIFSNNIFTLKNVEIELNLKYETNIFPQMDVEFINFSKITFSGIVFQVTTQTKFIFTSYFQQSIILNQISFLLAPLTNNRNVNFQFTFKNISSLSVNNLFIKNVSLIDPEAFMKIEETTYPKSLFLNNITILECDIKTIFLYLGLGNLDIVEINNIFLNSNFTNSRFIQISQMKENGQIKLSNFVVESSKIFDSKYFFNFERAEHLEIINFQLLQTQLINSSFILLNRNSFLENVKFLKNAFLFQSFGIINYNNQLDLSINQQFQNILFQDNSYNTIIQFIKLNKYQSLTQKITFNQLSLINNEYTSNIIIENRKQVNFSLISVQYDYIQLTNLVISRGFGLNDIWLYDSLQILIENGTIYQEKYRFLGLHKLLYCQLKQVNAQYYSTTFKIGSSKIIEMKNLTFIKVLSYNFPIIAIDSADSSMLNQSEAIKLQDLSFISNLILYTETLFVTSLIQIQSQQQVLIQIENIEFSNNVFHQYAKYNNKNTAGLLFIICSICKIQLINSQFLNNIVLNSSSSIIYIETKELLISNNVFYNNSIFVYEILQPHLLWGFKSSVSQEIIKSIFDIQSISGVGQLHTEKIVIQNNTFINSSGQSGGAFSIYSYGDAEITIQDNIFEGISTYFQNDREYGGAIYIDGSQSSSIYIEIKNIIGKRIFCRGLGGFLYIKSRSSLSILTVFNLNFQDIYAQQGSLIYVSFTNFEQNRQNFQLSQSILVNTQIGFLEFLDNFKVFSIQSEIYNLINNRALIYVEFGSLIQISSFLINSIFFEAFSVFYETTSVYLSNIQILNSQISNKLISIKLFTGLNETNLTNQSCLNQNPSFMDMIYYCFDEIINAPINLDHYQYQIEKFQKAFCVYQEIIQYIDDSNSGLILFNNFTSQDIIQMSSLSFVDIQCSQCQNGLIFLQFQNSKSQIQQQIITSLLVQNSTCGKQGCLNVEKISNKNNRLLNEFQLYRLNYELIIRNYICQNNTGTQGTCLKIYEIQTLLENILFQYNEATQEGGSIYVKGNQYLIIQKSIIQFNKAFIGGGLYIEEQVAINYQNGQTKVLNNMAEVYGNDIASIPQQLSLKIKNESQILYTITKISNSTLKIQEIEVKPYVGINGKMLKYIYLPTGQKISTYNIFDWKNKIYYKSNLIFRVFALDGDMNTIQNLNDSQCEIQSRILNISKDKDEDQEFTNNYTNIRNITYNLSTQNYNLDDMIVYFDNQAPQDIVLQIQFICNSIRIPIYNLENPLEIVDYHSNYKLRVNIKTYDCQFGEIKNITNFSCEKCDPDLGLFSLKLNSQKCDIKNELTTLNIKDNQLVLRPGYWKPYFDTIDIAYCLNLQENCLGGINEGDTSCYIGHIGALCEQCDLYDIMGNGQYSIVKKFQCGPCVEKGRNIFIILGIIILTLIFLLISVQGNIKTIEQYTKYIPFKILKNSIFMNKNQSGMLIKMLTNYFQIIVSITTFQLKLSEGLNNTLNVAGNPLQTSSYSLDCFLVDLKDLQIEYARMIWQTVMPILYITIFLGLYSLINILKKEKLNSSVATTTLIYIYIYFQPNLVNGFIELISYRNISGFKWIQANVSQRYDTTSHQIWMFQFCFPLIIFISLIIPFYFFFGLYFNKSNLEKKSIRLHWGYLYNEYKVQAYFWELIKIIQKELIILSLVYYEEAIVLKGVLLLFITYVYQELNSYYQPYKLNNLNKLDYYSANVSMITIGLAIGSYISQQSKIVELQVPFYIIMSILNFLFLFSIISKIIIEYSKEFEGHLEKIKYKIRNKFPEISQYGCLGRLLKNRVEQRKKAIMAFQKLKKLGIPLAKKIIEMRKSSYEMNSKLKMSQTLDHFYQLKQEGLDLEKSSQNRMLSAKITN</sequence>
<protein>
    <submittedName>
        <fullName evidence="2">Uncharacterized protein</fullName>
    </submittedName>
</protein>
<feature type="transmembrane region" description="Helical" evidence="1">
    <location>
        <begin position="2891"/>
        <end position="2912"/>
    </location>
</feature>
<dbReference type="EMBL" id="CAJJDN010000105">
    <property type="protein sequence ID" value="CAD8114069.1"/>
    <property type="molecule type" value="Genomic_DNA"/>
</dbReference>
<feature type="transmembrane region" description="Helical" evidence="1">
    <location>
        <begin position="2749"/>
        <end position="2776"/>
    </location>
</feature>
<name>A0A8S1QDW2_9CILI</name>